<keyword evidence="12" id="KW-1071">Ligand-gated ion channel</keyword>
<dbReference type="Proteomes" id="UP000050795">
    <property type="component" value="Unassembled WGS sequence"/>
</dbReference>
<dbReference type="SUPFAM" id="SSF63712">
    <property type="entry name" value="Nicotinic receptor ligand binding domain-like"/>
    <property type="match status" value="1"/>
</dbReference>
<keyword evidence="10" id="KW-0675">Receptor</keyword>
<evidence type="ECO:0000256" key="2">
    <source>
        <dbReference type="ARBA" id="ARBA00022448"/>
    </source>
</evidence>
<dbReference type="PANTHER" id="PTHR18945">
    <property type="entry name" value="NEUROTRANSMITTER GATED ION CHANNEL"/>
    <property type="match status" value="1"/>
</dbReference>
<evidence type="ECO:0000256" key="5">
    <source>
        <dbReference type="ARBA" id="ARBA00022989"/>
    </source>
</evidence>
<keyword evidence="13 15" id="KW-0407">Ion channel</keyword>
<evidence type="ECO:0000313" key="19">
    <source>
        <dbReference type="Proteomes" id="UP000050795"/>
    </source>
</evidence>
<evidence type="ECO:0000256" key="10">
    <source>
        <dbReference type="ARBA" id="ARBA00023170"/>
    </source>
</evidence>
<keyword evidence="5 15" id="KW-1133">Transmembrane helix</keyword>
<dbReference type="WBParaSite" id="TREG1_18180.1">
    <property type="protein sequence ID" value="TREG1_18180.1"/>
    <property type="gene ID" value="TREG1_18180"/>
</dbReference>
<feature type="domain" description="Neurotransmitter-gated ion-channel transmembrane" evidence="18">
    <location>
        <begin position="264"/>
        <end position="363"/>
    </location>
</feature>
<evidence type="ECO:0000256" key="9">
    <source>
        <dbReference type="ARBA" id="ARBA00023157"/>
    </source>
</evidence>
<accession>A0AA85JFB2</accession>
<organism evidence="19 20">
    <name type="scientific">Trichobilharzia regenti</name>
    <name type="common">Nasal bird schistosome</name>
    <dbReference type="NCBI Taxonomy" id="157069"/>
    <lineage>
        <taxon>Eukaryota</taxon>
        <taxon>Metazoa</taxon>
        <taxon>Spiralia</taxon>
        <taxon>Lophotrochozoa</taxon>
        <taxon>Platyhelminthes</taxon>
        <taxon>Trematoda</taxon>
        <taxon>Digenea</taxon>
        <taxon>Strigeidida</taxon>
        <taxon>Schistosomatoidea</taxon>
        <taxon>Schistosomatidae</taxon>
        <taxon>Trichobilharzia</taxon>
    </lineage>
</organism>
<dbReference type="Gene3D" id="1.20.58.390">
    <property type="entry name" value="Neurotransmitter-gated ion-channel transmembrane domain"/>
    <property type="match status" value="2"/>
</dbReference>
<dbReference type="Pfam" id="PF02931">
    <property type="entry name" value="Neur_chan_LBD"/>
    <property type="match status" value="1"/>
</dbReference>
<reference evidence="19" key="1">
    <citation type="submission" date="2022-06" db="EMBL/GenBank/DDBJ databases">
        <authorList>
            <person name="Berger JAMES D."/>
            <person name="Berger JAMES D."/>
        </authorList>
    </citation>
    <scope>NUCLEOTIDE SEQUENCE [LARGE SCALE GENOMIC DNA]</scope>
</reference>
<evidence type="ECO:0000256" key="15">
    <source>
        <dbReference type="RuleBase" id="RU000687"/>
    </source>
</evidence>
<evidence type="ECO:0000256" key="7">
    <source>
        <dbReference type="ARBA" id="ARBA00023065"/>
    </source>
</evidence>
<protein>
    <submittedName>
        <fullName evidence="20">Neur_chan_LBD domain-containing protein</fullName>
    </submittedName>
</protein>
<dbReference type="InterPro" id="IPR038050">
    <property type="entry name" value="Neuro_actylchol_rec"/>
</dbReference>
<dbReference type="Pfam" id="PF02932">
    <property type="entry name" value="Neur_chan_memb"/>
    <property type="match status" value="1"/>
</dbReference>
<keyword evidence="6" id="KW-0770">Synapse</keyword>
<comment type="caution">
    <text evidence="15">Lacks conserved residue(s) required for the propagation of feature annotation.</text>
</comment>
<dbReference type="GO" id="GO:0004888">
    <property type="term" value="F:transmembrane signaling receptor activity"/>
    <property type="evidence" value="ECO:0007669"/>
    <property type="project" value="InterPro"/>
</dbReference>
<feature type="transmembrane region" description="Helical" evidence="15">
    <location>
        <begin position="319"/>
        <end position="346"/>
    </location>
</feature>
<evidence type="ECO:0000256" key="14">
    <source>
        <dbReference type="ARBA" id="ARBA00034099"/>
    </source>
</evidence>
<evidence type="ECO:0000256" key="1">
    <source>
        <dbReference type="ARBA" id="ARBA00009237"/>
    </source>
</evidence>
<evidence type="ECO:0000259" key="17">
    <source>
        <dbReference type="Pfam" id="PF02931"/>
    </source>
</evidence>
<sequence length="926" mass="106169">MRNVFYTYGTIWLCLELLALSIYCTESFKDTDDTEDEPEVYTLSDEKRLIKRLLKNYEAAGITGRPVKHTSEKVIVEMSLSLIQILDLDEKNQVLTTSVWLNYRWTDHILKWNPENYSNINEVRVPYRHIWTPDIVLYNYADERLKEMRDAMIIVQHTGELFWMPPAIFKSSCKIDIKSFPFDEQICHLKFGSWTYDGNKLDVNFIKNEAQVLLSDYTESNEWEIIACPALRNVKSYPCCPEFYPDLTFFLFLRRNAAFFSYILVLPCVLLASLTLVIFWLPPESPAKMVLGMNIFVAFFLLLLLLADSTPQASNSVPYIGYYYCLNMILITLSSFLSVIVINLYFRGDRRNRVPLCLRKICHFLNGVCDGKCSCTDGSKDPTTNVITTVFETISANKNKTDCESQLIQIKKSALVNSISDPQDPSKCIESTGGMRRSKKGRTRFATVEENTGLKTLIVDNYNYDAIPVEQKRYRPNQRHCETQTETVNYRELDVQPSLTTCHPYSKLSKTRSRSLTPSKFNDCDVLGNMQHSNACCQHHCRACASKIPGNVCDTLPLITTSTNPRSVHTRVHSSKHGKHPEDCDVCKQHLNALMFKTNPYDYLSMNRHSMANTNVTLDTNSICSHVRYEYRNGRPALISPRGRNYTDHNEYTSNYSGVQSKLPSIIRSTPHSSISATSTITTINTDKTLQQLQLSSTLILLMKNMENEVEDIRSIVKSFLSRVDKKDAENVIIKEWRMIAIVMDRIFFICYLIIHLCAAFGLLIPRSSEYSVVEFLREYRLKNYNSSFMENETIITNNFQTTTVLPNTDKVIDIAQINQQINFPDTKTSTTLDLTASEKTKIQEFGSSVSVGRKSTYDSSDSLDSMTGYLSPYQRLVDQQTSPLRISENIDGGNVIYRNSERSQKSPNRFRKRNTEIRKRPPGDP</sequence>
<evidence type="ECO:0000259" key="18">
    <source>
        <dbReference type="Pfam" id="PF02932"/>
    </source>
</evidence>
<keyword evidence="9" id="KW-1015">Disulfide bond</keyword>
<keyword evidence="3" id="KW-1003">Cell membrane</keyword>
<evidence type="ECO:0000256" key="16">
    <source>
        <dbReference type="SAM" id="MobiDB-lite"/>
    </source>
</evidence>
<dbReference type="CDD" id="cd19033">
    <property type="entry name" value="LGIC_ECD_nAChR_proto-like"/>
    <property type="match status" value="1"/>
</dbReference>
<evidence type="ECO:0000256" key="3">
    <source>
        <dbReference type="ARBA" id="ARBA00022475"/>
    </source>
</evidence>
<dbReference type="PROSITE" id="PS00236">
    <property type="entry name" value="NEUROTR_ION_CHANNEL"/>
    <property type="match status" value="1"/>
</dbReference>
<dbReference type="GO" id="GO:0022848">
    <property type="term" value="F:acetylcholine-gated monoatomic cation-selective channel activity"/>
    <property type="evidence" value="ECO:0007669"/>
    <property type="project" value="InterPro"/>
</dbReference>
<keyword evidence="15" id="KW-0732">Signal</keyword>
<feature type="transmembrane region" description="Helical" evidence="15">
    <location>
        <begin position="259"/>
        <end position="282"/>
    </location>
</feature>
<dbReference type="AlphaFoldDB" id="A0AA85JFB2"/>
<keyword evidence="2 15" id="KW-0813">Transport</keyword>
<dbReference type="CDD" id="cd19051">
    <property type="entry name" value="LGIC_TM_cation"/>
    <property type="match status" value="1"/>
</dbReference>
<proteinExistence type="inferred from homology"/>
<evidence type="ECO:0000256" key="13">
    <source>
        <dbReference type="ARBA" id="ARBA00023303"/>
    </source>
</evidence>
<dbReference type="InterPro" id="IPR036734">
    <property type="entry name" value="Neur_chan_lig-bd_sf"/>
</dbReference>
<feature type="transmembrane region" description="Helical" evidence="15">
    <location>
        <begin position="289"/>
        <end position="307"/>
    </location>
</feature>
<evidence type="ECO:0000256" key="4">
    <source>
        <dbReference type="ARBA" id="ARBA00022692"/>
    </source>
</evidence>
<dbReference type="PRINTS" id="PR00254">
    <property type="entry name" value="NICOTINICR"/>
</dbReference>
<keyword evidence="8 15" id="KW-0472">Membrane</keyword>
<keyword evidence="11" id="KW-0325">Glycoprotein</keyword>
<dbReference type="FunFam" id="2.70.170.10:FF:000016">
    <property type="entry name" value="Nicotinic acetylcholine receptor subunit"/>
    <property type="match status" value="1"/>
</dbReference>
<reference evidence="20" key="2">
    <citation type="submission" date="2023-11" db="UniProtKB">
        <authorList>
            <consortium name="WormBaseParasite"/>
        </authorList>
    </citation>
    <scope>IDENTIFICATION</scope>
</reference>
<keyword evidence="7 15" id="KW-0406">Ion transport</keyword>
<dbReference type="InterPro" id="IPR006201">
    <property type="entry name" value="Neur_channel"/>
</dbReference>
<dbReference type="GO" id="GO:0045211">
    <property type="term" value="C:postsynaptic membrane"/>
    <property type="evidence" value="ECO:0007669"/>
    <property type="project" value="InterPro"/>
</dbReference>
<feature type="domain" description="Neurotransmitter-gated ion-channel ligand-binding" evidence="17">
    <location>
        <begin position="46"/>
        <end position="256"/>
    </location>
</feature>
<dbReference type="InterPro" id="IPR006029">
    <property type="entry name" value="Neurotrans-gated_channel_TM"/>
</dbReference>
<evidence type="ECO:0000256" key="11">
    <source>
        <dbReference type="ARBA" id="ARBA00023180"/>
    </source>
</evidence>
<feature type="chain" id="PRO_5041517349" evidence="15">
    <location>
        <begin position="28"/>
        <end position="926"/>
    </location>
</feature>
<dbReference type="InterPro" id="IPR002394">
    <property type="entry name" value="Nicotinic_acetylcholine_rcpt"/>
</dbReference>
<feature type="signal peptide" evidence="15">
    <location>
        <begin position="1"/>
        <end position="27"/>
    </location>
</feature>
<keyword evidence="4 15" id="KW-0812">Transmembrane</keyword>
<feature type="compositionally biased region" description="Basic and acidic residues" evidence="16">
    <location>
        <begin position="914"/>
        <end position="926"/>
    </location>
</feature>
<evidence type="ECO:0000256" key="6">
    <source>
        <dbReference type="ARBA" id="ARBA00023018"/>
    </source>
</evidence>
<comment type="subcellular location">
    <subcellularLocation>
        <location evidence="14">Synaptic cell membrane</location>
        <topology evidence="14">Multi-pass membrane protein</topology>
    </subcellularLocation>
</comment>
<keyword evidence="19" id="KW-1185">Reference proteome</keyword>
<evidence type="ECO:0000256" key="8">
    <source>
        <dbReference type="ARBA" id="ARBA00023136"/>
    </source>
</evidence>
<dbReference type="Gene3D" id="2.70.170.10">
    <property type="entry name" value="Neurotransmitter-gated ion-channel ligand-binding domain"/>
    <property type="match status" value="1"/>
</dbReference>
<dbReference type="PRINTS" id="PR00252">
    <property type="entry name" value="NRIONCHANNEL"/>
</dbReference>
<dbReference type="SUPFAM" id="SSF90112">
    <property type="entry name" value="Neurotransmitter-gated ion-channel transmembrane pore"/>
    <property type="match status" value="1"/>
</dbReference>
<feature type="region of interest" description="Disordered" evidence="16">
    <location>
        <begin position="899"/>
        <end position="926"/>
    </location>
</feature>
<dbReference type="InterPro" id="IPR036719">
    <property type="entry name" value="Neuro-gated_channel_TM_sf"/>
</dbReference>
<dbReference type="InterPro" id="IPR018000">
    <property type="entry name" value="Neurotransmitter_ion_chnl_CS"/>
</dbReference>
<name>A0AA85JFB2_TRIRE</name>
<evidence type="ECO:0000256" key="12">
    <source>
        <dbReference type="ARBA" id="ARBA00023286"/>
    </source>
</evidence>
<evidence type="ECO:0000313" key="20">
    <source>
        <dbReference type="WBParaSite" id="TREG1_18180.1"/>
    </source>
</evidence>
<dbReference type="InterPro" id="IPR006202">
    <property type="entry name" value="Neur_chan_lig-bd"/>
</dbReference>
<comment type="similarity">
    <text evidence="1">Belongs to the ligand-gated ion channel (TC 1.A.9) family. Acetylcholine receptor (TC 1.A.9.1) subfamily.</text>
</comment>